<evidence type="ECO:0000313" key="3">
    <source>
        <dbReference type="Proteomes" id="UP001596417"/>
    </source>
</evidence>
<feature type="transmembrane region" description="Helical" evidence="1">
    <location>
        <begin position="62"/>
        <end position="81"/>
    </location>
</feature>
<feature type="transmembrane region" description="Helical" evidence="1">
    <location>
        <begin position="214"/>
        <end position="235"/>
    </location>
</feature>
<evidence type="ECO:0000313" key="2">
    <source>
        <dbReference type="EMBL" id="MFC7190334.1"/>
    </source>
</evidence>
<dbReference type="EMBL" id="JBHTAX010000001">
    <property type="protein sequence ID" value="MFC7190334.1"/>
    <property type="molecule type" value="Genomic_DNA"/>
</dbReference>
<organism evidence="2 3">
    <name type="scientific">Halocatena marina</name>
    <dbReference type="NCBI Taxonomy" id="2934937"/>
    <lineage>
        <taxon>Archaea</taxon>
        <taxon>Methanobacteriati</taxon>
        <taxon>Methanobacteriota</taxon>
        <taxon>Stenosarchaea group</taxon>
        <taxon>Halobacteria</taxon>
        <taxon>Halobacteriales</taxon>
        <taxon>Natronomonadaceae</taxon>
        <taxon>Halocatena</taxon>
    </lineage>
</organism>
<protein>
    <submittedName>
        <fullName evidence="2">DUF4013 domain-containing protein</fullName>
    </submittedName>
</protein>
<comment type="caution">
    <text evidence="2">The sequence shown here is derived from an EMBL/GenBank/DDBJ whole genome shotgun (WGS) entry which is preliminary data.</text>
</comment>
<dbReference type="RefSeq" id="WP_264556138.1">
    <property type="nucleotide sequence ID" value="NZ_CP109979.1"/>
</dbReference>
<keyword evidence="1" id="KW-0812">Transmembrane</keyword>
<gene>
    <name evidence="2" type="ORF">ACFQL7_11030</name>
</gene>
<keyword evidence="1" id="KW-0472">Membrane</keyword>
<dbReference type="Pfam" id="PF13197">
    <property type="entry name" value="DUF4013"/>
    <property type="match status" value="1"/>
</dbReference>
<dbReference type="Proteomes" id="UP001596417">
    <property type="component" value="Unassembled WGS sequence"/>
</dbReference>
<feature type="transmembrane region" description="Helical" evidence="1">
    <location>
        <begin position="115"/>
        <end position="135"/>
    </location>
</feature>
<dbReference type="AlphaFoldDB" id="A0ABD5YLU9"/>
<proteinExistence type="predicted"/>
<accession>A0ABD5YLU9</accession>
<keyword evidence="1" id="KW-1133">Transmembrane helix</keyword>
<dbReference type="InterPro" id="IPR025098">
    <property type="entry name" value="DUF4013"/>
</dbReference>
<keyword evidence="3" id="KW-1185">Reference proteome</keyword>
<evidence type="ECO:0000256" key="1">
    <source>
        <dbReference type="SAM" id="Phobius"/>
    </source>
</evidence>
<reference evidence="2 3" key="1">
    <citation type="journal article" date="2019" name="Int. J. Syst. Evol. Microbiol.">
        <title>The Global Catalogue of Microorganisms (GCM) 10K type strain sequencing project: providing services to taxonomists for standard genome sequencing and annotation.</title>
        <authorList>
            <consortium name="The Broad Institute Genomics Platform"/>
            <consortium name="The Broad Institute Genome Sequencing Center for Infectious Disease"/>
            <person name="Wu L."/>
            <person name="Ma J."/>
        </authorList>
    </citation>
    <scope>NUCLEOTIDE SEQUENCE [LARGE SCALE GENOMIC DNA]</scope>
    <source>
        <strain evidence="2 3">RDMS1</strain>
    </source>
</reference>
<feature type="transmembrane region" description="Helical" evidence="1">
    <location>
        <begin position="147"/>
        <end position="170"/>
    </location>
</feature>
<sequence>MIREALNYPPSGKHGSRAVVVGGLFFAVLAVAIVTSGYLLSRELSAEFPTSEATEQALMTDELFVILIAVALFYLSIHLLVRGYYVAVLRTVVGVANPVAPRFRIRALVDGIKSALILFGYLVPALVLGGLGLFIRRPSTPETENAVINTVGAFAFLLGLFALIAAAYLVPAATALFAQQNSVRAAFEFSRVRTCVFTEDYAVGWVFAGVMRLIVVPIAILLEFILVGFFLRFYLHVSIQHLYAIAVTSALGLTADDSNNGGDTPAEDPLHPSVG</sequence>
<dbReference type="GeneID" id="76199932"/>
<name>A0ABD5YLU9_9EURY</name>
<feature type="transmembrane region" description="Helical" evidence="1">
    <location>
        <begin position="20"/>
        <end position="41"/>
    </location>
</feature>